<feature type="non-terminal residue" evidence="1">
    <location>
        <position position="1"/>
    </location>
</feature>
<proteinExistence type="predicted"/>
<name>A0ABU9FYT5_9VIBR</name>
<reference evidence="1 2" key="1">
    <citation type="submission" date="2024-02" db="EMBL/GenBank/DDBJ databases">
        <title>Bacteria isolated from the canopy kelp, Nereocystis luetkeana.</title>
        <authorList>
            <person name="Pfister C.A."/>
            <person name="Younker I.T."/>
            <person name="Light S.H."/>
        </authorList>
    </citation>
    <scope>NUCLEOTIDE SEQUENCE [LARGE SCALE GENOMIC DNA]</scope>
    <source>
        <strain evidence="1 2">TI.1.15</strain>
    </source>
</reference>
<keyword evidence="2" id="KW-1185">Reference proteome</keyword>
<dbReference type="EMBL" id="JBANDX010000195">
    <property type="protein sequence ID" value="MEL0611380.1"/>
    <property type="molecule type" value="Genomic_DNA"/>
</dbReference>
<accession>A0ABU9FYT5</accession>
<gene>
    <name evidence="1" type="ORF">V8Z71_24175</name>
</gene>
<protein>
    <recommendedName>
        <fullName evidence="3">Lipase</fullName>
    </recommendedName>
</protein>
<dbReference type="Proteomes" id="UP001377160">
    <property type="component" value="Unassembled WGS sequence"/>
</dbReference>
<sequence>SALDVMGLRAALAVSSQATLLGASPLKGFDLTKASQVKFLGHSLGGIVATTADPASKRTLGSLAANSLYSFSA</sequence>
<evidence type="ECO:0000313" key="1">
    <source>
        <dbReference type="EMBL" id="MEL0611380.1"/>
    </source>
</evidence>
<organism evidence="1 2">
    <name type="scientific">Vibrio echinoideorum</name>
    <dbReference type="NCBI Taxonomy" id="2100116"/>
    <lineage>
        <taxon>Bacteria</taxon>
        <taxon>Pseudomonadati</taxon>
        <taxon>Pseudomonadota</taxon>
        <taxon>Gammaproteobacteria</taxon>
        <taxon>Vibrionales</taxon>
        <taxon>Vibrionaceae</taxon>
        <taxon>Vibrio</taxon>
    </lineage>
</organism>
<evidence type="ECO:0000313" key="2">
    <source>
        <dbReference type="Proteomes" id="UP001377160"/>
    </source>
</evidence>
<dbReference type="RefSeq" id="WP_341636240.1">
    <property type="nucleotide sequence ID" value="NZ_JBANDX010000195.1"/>
</dbReference>
<feature type="non-terminal residue" evidence="1">
    <location>
        <position position="73"/>
    </location>
</feature>
<comment type="caution">
    <text evidence="1">The sequence shown here is derived from an EMBL/GenBank/DDBJ whole genome shotgun (WGS) entry which is preliminary data.</text>
</comment>
<evidence type="ECO:0008006" key="3">
    <source>
        <dbReference type="Google" id="ProtNLM"/>
    </source>
</evidence>